<reference evidence="2" key="1">
    <citation type="journal article" date="2015" name="PeerJ">
        <title>First genomic representation of candidate bacterial phylum KSB3 points to enhanced environmental sensing as a trigger of wastewater bulking.</title>
        <authorList>
            <person name="Sekiguchi Y."/>
            <person name="Ohashi A."/>
            <person name="Parks D.H."/>
            <person name="Yamauchi T."/>
            <person name="Tyson G.W."/>
            <person name="Hugenholtz P."/>
        </authorList>
    </citation>
    <scope>NUCLEOTIDE SEQUENCE [LARGE SCALE GENOMIC DNA]</scope>
</reference>
<feature type="domain" description="Carboxymuconolactone decarboxylase-like" evidence="1">
    <location>
        <begin position="23"/>
        <end position="100"/>
    </location>
</feature>
<dbReference type="Pfam" id="PF02627">
    <property type="entry name" value="CMD"/>
    <property type="match status" value="1"/>
</dbReference>
<dbReference type="EMBL" id="DF820471">
    <property type="protein sequence ID" value="GAK59990.1"/>
    <property type="molecule type" value="Genomic_DNA"/>
</dbReference>
<dbReference type="STRING" id="1499967.U27_06977"/>
<dbReference type="AlphaFoldDB" id="A0A081C5Y5"/>
<evidence type="ECO:0000313" key="3">
    <source>
        <dbReference type="Proteomes" id="UP000030661"/>
    </source>
</evidence>
<dbReference type="InterPro" id="IPR029032">
    <property type="entry name" value="AhpD-like"/>
</dbReference>
<dbReference type="InterPro" id="IPR003779">
    <property type="entry name" value="CMD-like"/>
</dbReference>
<accession>A0A081C5Y5</accession>
<dbReference type="PANTHER" id="PTHR33930">
    <property type="entry name" value="ALKYL HYDROPEROXIDE REDUCTASE AHPD"/>
    <property type="match status" value="1"/>
</dbReference>
<keyword evidence="3" id="KW-1185">Reference proteome</keyword>
<organism evidence="2">
    <name type="scientific">Vecturithrix granuli</name>
    <dbReference type="NCBI Taxonomy" id="1499967"/>
    <lineage>
        <taxon>Bacteria</taxon>
        <taxon>Candidatus Moduliflexota</taxon>
        <taxon>Candidatus Vecturitrichia</taxon>
        <taxon>Candidatus Vecturitrichales</taxon>
        <taxon>Candidatus Vecturitrichaceae</taxon>
        <taxon>Candidatus Vecturithrix</taxon>
    </lineage>
</organism>
<dbReference type="PANTHER" id="PTHR33930:SF2">
    <property type="entry name" value="BLR3452 PROTEIN"/>
    <property type="match status" value="1"/>
</dbReference>
<dbReference type="HOGENOM" id="CLU_137228_2_2_0"/>
<sequence length="120" mass="12834">MSTVKEILANGRANQKRLEHEAPALAQGFNDLMKSYYTPGVLSRRDKGLMAVTGAVAVRCLPCLALHVNNAIAAGATRAEVLEAAAIGVEYGGGPSYVFARNDLLQFLDEIEAMKSLEVL</sequence>
<evidence type="ECO:0000313" key="2">
    <source>
        <dbReference type="EMBL" id="GAK59990.1"/>
    </source>
</evidence>
<dbReference type="GO" id="GO:0051920">
    <property type="term" value="F:peroxiredoxin activity"/>
    <property type="evidence" value="ECO:0007669"/>
    <property type="project" value="InterPro"/>
</dbReference>
<proteinExistence type="predicted"/>
<evidence type="ECO:0000259" key="1">
    <source>
        <dbReference type="Pfam" id="PF02627"/>
    </source>
</evidence>
<protein>
    <submittedName>
        <fullName evidence="2">Possible carboxymuconolactone decarboxylase family protein</fullName>
    </submittedName>
</protein>
<gene>
    <name evidence="2" type="ORF">U27_06977</name>
</gene>
<dbReference type="Proteomes" id="UP000030661">
    <property type="component" value="Unassembled WGS sequence"/>
</dbReference>
<dbReference type="SUPFAM" id="SSF69118">
    <property type="entry name" value="AhpD-like"/>
    <property type="match status" value="1"/>
</dbReference>
<dbReference type="Gene3D" id="1.20.1290.10">
    <property type="entry name" value="AhpD-like"/>
    <property type="match status" value="1"/>
</dbReference>
<name>A0A081C5Y5_VECG1</name>
<dbReference type="eggNOG" id="COG0599">
    <property type="taxonomic scope" value="Bacteria"/>
</dbReference>